<dbReference type="Pfam" id="PF21983">
    <property type="entry name" value="NikA-like"/>
    <property type="match status" value="1"/>
</dbReference>
<evidence type="ECO:0000313" key="2">
    <source>
        <dbReference type="Proteomes" id="UP000029578"/>
    </source>
</evidence>
<reference evidence="1 2" key="1">
    <citation type="submission" date="2014-07" db="EMBL/GenBank/DDBJ databases">
        <authorList>
            <person name="McCorrison J."/>
            <person name="Sanka R."/>
            <person name="Torralba M."/>
            <person name="Gillis M."/>
            <person name="Haft D.H."/>
            <person name="Methe B."/>
            <person name="Sutton G."/>
            <person name="Nelson K.E."/>
        </authorList>
    </citation>
    <scope>NUCLEOTIDE SEQUENCE [LARGE SCALE GENOMIC DNA]</scope>
    <source>
        <strain evidence="1 2">DNF00666</strain>
    </source>
</reference>
<accession>A0A096AAJ6</accession>
<name>A0A096AAJ6_9BACT</name>
<dbReference type="AlphaFoldDB" id="A0A096AAJ6"/>
<proteinExistence type="predicted"/>
<evidence type="ECO:0008006" key="3">
    <source>
        <dbReference type="Google" id="ProtNLM"/>
    </source>
</evidence>
<sequence>MKKYRRKATQWQQKDNEEKQMNKTEFIKVRCTLEEKQRIKAKAESTGRKFSEYCREILLNGEVVAVPKMTDNEKEAIAVLHRTGMYYAQVSNLIRIKDESWVPITKNLSICAKEAFKRFFDPHFRIGDDIYKVLNLPRYDRKV</sequence>
<gene>
    <name evidence="1" type="ORF">HMPREF0661_11120</name>
</gene>
<comment type="caution">
    <text evidence="1">The sequence shown here is derived from an EMBL/GenBank/DDBJ whole genome shotgun (WGS) entry which is preliminary data.</text>
</comment>
<dbReference type="EMBL" id="JRNS01000506">
    <property type="protein sequence ID" value="KGF43950.1"/>
    <property type="molecule type" value="Genomic_DNA"/>
</dbReference>
<dbReference type="Proteomes" id="UP000029578">
    <property type="component" value="Unassembled WGS sequence"/>
</dbReference>
<protein>
    <recommendedName>
        <fullName evidence="3">Mobilization protein</fullName>
    </recommendedName>
</protein>
<dbReference type="InterPro" id="IPR053842">
    <property type="entry name" value="NikA-like"/>
</dbReference>
<organism evidence="1 2">
    <name type="scientific">Prevotella melaninogenica DNF00666</name>
    <dbReference type="NCBI Taxonomy" id="1401073"/>
    <lineage>
        <taxon>Bacteria</taxon>
        <taxon>Pseudomonadati</taxon>
        <taxon>Bacteroidota</taxon>
        <taxon>Bacteroidia</taxon>
        <taxon>Bacteroidales</taxon>
        <taxon>Prevotellaceae</taxon>
        <taxon>Prevotella</taxon>
    </lineage>
</organism>
<evidence type="ECO:0000313" key="1">
    <source>
        <dbReference type="EMBL" id="KGF43950.1"/>
    </source>
</evidence>
<dbReference type="RefSeq" id="WP_025001742.1">
    <property type="nucleotide sequence ID" value="NZ_JRNS01000506.1"/>
</dbReference>